<organism evidence="1 2">
    <name type="scientific">Fusarium keratoplasticum</name>
    <dbReference type="NCBI Taxonomy" id="1328300"/>
    <lineage>
        <taxon>Eukaryota</taxon>
        <taxon>Fungi</taxon>
        <taxon>Dikarya</taxon>
        <taxon>Ascomycota</taxon>
        <taxon>Pezizomycotina</taxon>
        <taxon>Sordariomycetes</taxon>
        <taxon>Hypocreomycetidae</taxon>
        <taxon>Hypocreales</taxon>
        <taxon>Nectriaceae</taxon>
        <taxon>Fusarium</taxon>
        <taxon>Fusarium solani species complex</taxon>
    </lineage>
</organism>
<proteinExistence type="predicted"/>
<dbReference type="EMBL" id="CM046507">
    <property type="protein sequence ID" value="KAI8668983.1"/>
    <property type="molecule type" value="Genomic_DNA"/>
</dbReference>
<sequence>MLRLHPTTITITTRELSDSERRSRYRKHLRHSCRVGKRLDGASSPIQDAVPSGEPHTRQANPARKANQPTTLITRDITRNDDEPRSPAPSLDEESELEITYTTPEEHMTVFDSDTIALLHAELRALTLRTRSTIGTESTLEVEHISSHRRLHDTEDSRAEQDTGSQDNVQLHLRPPTAHPSPGRYSADEERNSEQDQGPMRPVVAARDPVATTSLVAGEELDATAPRRQLPVYNDRLPTREQPQTPRELPEARHQSRFDGVYTAPAGGRRQRVEAQQTPSAAGRRARARRNRSPTGLDIPGFQGLYGGNENADDD</sequence>
<evidence type="ECO:0000313" key="2">
    <source>
        <dbReference type="Proteomes" id="UP001065298"/>
    </source>
</evidence>
<gene>
    <name evidence="1" type="ORF">NCS57_00711600</name>
</gene>
<protein>
    <submittedName>
        <fullName evidence="1">Uncharacterized protein</fullName>
    </submittedName>
</protein>
<accession>A0ACC0QXC4</accession>
<keyword evidence="2" id="KW-1185">Reference proteome</keyword>
<comment type="caution">
    <text evidence="1">The sequence shown here is derived from an EMBL/GenBank/DDBJ whole genome shotgun (WGS) entry which is preliminary data.</text>
</comment>
<reference evidence="1" key="1">
    <citation type="submission" date="2022-06" db="EMBL/GenBank/DDBJ databases">
        <title>Fusarium solani species complex genomes reveal bases of compartmentalisation and animal pathogenesis.</title>
        <authorList>
            <person name="Tsai I.J."/>
        </authorList>
    </citation>
    <scope>NUCLEOTIDE SEQUENCE</scope>
    <source>
        <strain evidence="1">Fu6.1</strain>
    </source>
</reference>
<name>A0ACC0QXC4_9HYPO</name>
<dbReference type="Proteomes" id="UP001065298">
    <property type="component" value="Chromosome 5"/>
</dbReference>
<evidence type="ECO:0000313" key="1">
    <source>
        <dbReference type="EMBL" id="KAI8668983.1"/>
    </source>
</evidence>